<comment type="caution">
    <text evidence="1">The sequence shown here is derived from an EMBL/GenBank/DDBJ whole genome shotgun (WGS) entry which is preliminary data.</text>
</comment>
<dbReference type="GO" id="GO:0051539">
    <property type="term" value="F:4 iron, 4 sulfur cluster binding"/>
    <property type="evidence" value="ECO:0007669"/>
    <property type="project" value="TreeGrafter"/>
</dbReference>
<keyword evidence="1" id="KW-0456">Lyase</keyword>
<dbReference type="RefSeq" id="WP_043117459.1">
    <property type="nucleotide sequence ID" value="NZ_JRAA01000002.1"/>
</dbReference>
<dbReference type="eggNOG" id="COG1533">
    <property type="taxonomic scope" value="Bacteria"/>
</dbReference>
<protein>
    <submittedName>
        <fullName evidence="1">Spore photoproduct lyase</fullName>
        <ecNumber evidence="1">4.1.99.14</ecNumber>
    </submittedName>
</protein>
<organism evidence="1 2">
    <name type="scientific">Solemya velum gill symbiont</name>
    <dbReference type="NCBI Taxonomy" id="2340"/>
    <lineage>
        <taxon>Bacteria</taxon>
        <taxon>Pseudomonadati</taxon>
        <taxon>Pseudomonadota</taxon>
        <taxon>Gammaproteobacteria</taxon>
        <taxon>sulfur-oxidizing symbionts</taxon>
    </lineage>
</organism>
<dbReference type="Proteomes" id="UP000030856">
    <property type="component" value="Unassembled WGS sequence"/>
</dbReference>
<dbReference type="PANTHER" id="PTHR37822">
    <property type="entry name" value="SPORE PHOTOPRODUCT LYASE-RELATED"/>
    <property type="match status" value="1"/>
</dbReference>
<dbReference type="PATRIC" id="fig|2340.3.peg.1865"/>
<gene>
    <name evidence="1" type="ORF">JV46_10360</name>
</gene>
<dbReference type="OrthoDB" id="9783671at2"/>
<dbReference type="Gene3D" id="3.40.50.12110">
    <property type="match status" value="1"/>
</dbReference>
<dbReference type="GO" id="GO:0003913">
    <property type="term" value="F:DNA photolyase activity"/>
    <property type="evidence" value="ECO:0007669"/>
    <property type="project" value="TreeGrafter"/>
</dbReference>
<dbReference type="Pfam" id="PF20903">
    <property type="entry name" value="SPL"/>
    <property type="match status" value="1"/>
</dbReference>
<name>A0A0B0H809_SOVGS</name>
<dbReference type="InterPro" id="IPR049539">
    <property type="entry name" value="SPL"/>
</dbReference>
<dbReference type="Gene3D" id="3.80.30.30">
    <property type="match status" value="1"/>
</dbReference>
<keyword evidence="2" id="KW-1185">Reference proteome</keyword>
<dbReference type="PANTHER" id="PTHR37822:SF2">
    <property type="entry name" value="SPORE PHOTOPRODUCT LYASE"/>
    <property type="match status" value="1"/>
</dbReference>
<reference evidence="1 2" key="1">
    <citation type="journal article" date="2014" name="BMC Genomics">
        <title>The genome of the intracellular bacterium of the coastal bivalve, Solemya velum: a blueprint for thriving in and out of symbiosis.</title>
        <authorList>
            <person name="Dmytrenko O."/>
            <person name="Russell S.L."/>
            <person name="Loo W.T."/>
            <person name="Fontanez K.M."/>
            <person name="Liao L."/>
            <person name="Roeselers G."/>
            <person name="Sharma R."/>
            <person name="Stewart F.J."/>
            <person name="Newton I.L."/>
            <person name="Woyke T."/>
            <person name="Wu D."/>
            <person name="Lang J.M."/>
            <person name="Eisen J.A."/>
            <person name="Cavanaugh C.M."/>
        </authorList>
    </citation>
    <scope>NUCLEOTIDE SEQUENCE [LARGE SCALE GENOMIC DNA]</scope>
    <source>
        <strain evidence="1 2">WH</strain>
    </source>
</reference>
<dbReference type="GO" id="GO:0042601">
    <property type="term" value="C:endospore-forming forespore"/>
    <property type="evidence" value="ECO:0007669"/>
    <property type="project" value="TreeGrafter"/>
</dbReference>
<dbReference type="STRING" id="2340.JV46_10360"/>
<dbReference type="AlphaFoldDB" id="A0A0B0H809"/>
<evidence type="ECO:0000313" key="2">
    <source>
        <dbReference type="Proteomes" id="UP000030856"/>
    </source>
</evidence>
<accession>A0A0B0H809</accession>
<dbReference type="EC" id="4.1.99.14" evidence="1"/>
<proteinExistence type="predicted"/>
<evidence type="ECO:0000313" key="1">
    <source>
        <dbReference type="EMBL" id="KHF25240.1"/>
    </source>
</evidence>
<dbReference type="EMBL" id="JRAA01000002">
    <property type="protein sequence ID" value="KHF25240.1"/>
    <property type="molecule type" value="Genomic_DNA"/>
</dbReference>
<sequence length="329" mass="37833">MIPLVYVEESVRNHPRTESILARHPRASVVPIERYGSIFNHSQQNFRLQKQRPALILANKHGHFVQPAPDAYGVGGNHNWYFSHMLNCLYDCRYCFLQGMYRSAHYLVFVNFESFLDDIDSKIETGKQNWFFSGYDADSLALEPVTGFVANALPFFATRPDAWLELRTKSTQVRQLLEHDPLSNVVTAFSYTPEATWKATEHKVPSIEKRIQAMKKLAENGWIVALRFDPLIEQAGFNDAYSALFEQIFSQVPESMIHSATIGPLRMPKQFHRTMENLYPEESLFVSGLAQTNSMVSYPAEREREMIEWATDELEKHLPGNKIFPNLPS</sequence>
<dbReference type="GO" id="GO:1904047">
    <property type="term" value="F:S-adenosyl-L-methionine binding"/>
    <property type="evidence" value="ECO:0007669"/>
    <property type="project" value="TreeGrafter"/>
</dbReference>